<comment type="subcellular location">
    <subcellularLocation>
        <location evidence="1">Cell membrane</location>
        <topology evidence="1">Multi-pass membrane protein</topology>
    </subcellularLocation>
</comment>
<keyword evidence="2" id="KW-1003">Cell membrane</keyword>
<evidence type="ECO:0000256" key="2">
    <source>
        <dbReference type="ARBA" id="ARBA00022475"/>
    </source>
</evidence>
<feature type="transmembrane region" description="Helical" evidence="6">
    <location>
        <begin position="37"/>
        <end position="55"/>
    </location>
</feature>
<feature type="transmembrane region" description="Helical" evidence="6">
    <location>
        <begin position="204"/>
        <end position="235"/>
    </location>
</feature>
<dbReference type="CDD" id="cd06580">
    <property type="entry name" value="TM_PBP1_transp_TpRbsC_like"/>
    <property type="match status" value="1"/>
</dbReference>
<evidence type="ECO:0000256" key="3">
    <source>
        <dbReference type="ARBA" id="ARBA00022692"/>
    </source>
</evidence>
<dbReference type="EMBL" id="BJXN01000003">
    <property type="protein sequence ID" value="GEM89090.1"/>
    <property type="molecule type" value="Genomic_DNA"/>
</dbReference>
<dbReference type="OrthoDB" id="9792579at2"/>
<name>A0A511RHH1_9DEIN</name>
<evidence type="ECO:0000256" key="5">
    <source>
        <dbReference type="ARBA" id="ARBA00023136"/>
    </source>
</evidence>
<dbReference type="PANTHER" id="PTHR43370:SF2">
    <property type="entry name" value="ABC TRANSPORTER PERMEASE PROTEIN"/>
    <property type="match status" value="1"/>
</dbReference>
<evidence type="ECO:0000256" key="6">
    <source>
        <dbReference type="SAM" id="Phobius"/>
    </source>
</evidence>
<protein>
    <submittedName>
        <fullName evidence="7">Sugar ABC transporter permease</fullName>
    </submittedName>
</protein>
<evidence type="ECO:0000313" key="7">
    <source>
        <dbReference type="EMBL" id="GEM89090.1"/>
    </source>
</evidence>
<dbReference type="GO" id="GO:0005886">
    <property type="term" value="C:plasma membrane"/>
    <property type="evidence" value="ECO:0007669"/>
    <property type="project" value="UniProtKB-SubCell"/>
</dbReference>
<dbReference type="Proteomes" id="UP000321827">
    <property type="component" value="Unassembled WGS sequence"/>
</dbReference>
<evidence type="ECO:0000256" key="4">
    <source>
        <dbReference type="ARBA" id="ARBA00022989"/>
    </source>
</evidence>
<dbReference type="Pfam" id="PF02653">
    <property type="entry name" value="BPD_transp_2"/>
    <property type="match status" value="1"/>
</dbReference>
<dbReference type="AlphaFoldDB" id="A0A511RHH1"/>
<keyword evidence="5 6" id="KW-0472">Membrane</keyword>
<evidence type="ECO:0000313" key="8">
    <source>
        <dbReference type="Proteomes" id="UP000321827"/>
    </source>
</evidence>
<organism evidence="7 8">
    <name type="scientific">Oceanithermus desulfurans NBRC 100063</name>
    <dbReference type="NCBI Taxonomy" id="1227550"/>
    <lineage>
        <taxon>Bacteria</taxon>
        <taxon>Thermotogati</taxon>
        <taxon>Deinococcota</taxon>
        <taxon>Deinococci</taxon>
        <taxon>Thermales</taxon>
        <taxon>Thermaceae</taxon>
        <taxon>Oceanithermus</taxon>
    </lineage>
</organism>
<feature type="transmembrane region" description="Helical" evidence="6">
    <location>
        <begin position="6"/>
        <end position="25"/>
    </location>
</feature>
<evidence type="ECO:0000256" key="1">
    <source>
        <dbReference type="ARBA" id="ARBA00004651"/>
    </source>
</evidence>
<reference evidence="7 8" key="1">
    <citation type="submission" date="2019-07" db="EMBL/GenBank/DDBJ databases">
        <title>Whole genome shotgun sequence of Oceanithermus desulfurans NBRC 100063.</title>
        <authorList>
            <person name="Hosoyama A."/>
            <person name="Uohara A."/>
            <person name="Ohji S."/>
            <person name="Ichikawa N."/>
        </authorList>
    </citation>
    <scope>NUCLEOTIDE SEQUENCE [LARGE SCALE GENOMIC DNA]</scope>
    <source>
        <strain evidence="7 8">NBRC 100063</strain>
    </source>
</reference>
<feature type="transmembrane region" description="Helical" evidence="6">
    <location>
        <begin position="90"/>
        <end position="111"/>
    </location>
</feature>
<dbReference type="GO" id="GO:0022857">
    <property type="term" value="F:transmembrane transporter activity"/>
    <property type="evidence" value="ECO:0007669"/>
    <property type="project" value="InterPro"/>
</dbReference>
<feature type="transmembrane region" description="Helical" evidence="6">
    <location>
        <begin position="171"/>
        <end position="192"/>
    </location>
</feature>
<feature type="transmembrane region" description="Helical" evidence="6">
    <location>
        <begin position="123"/>
        <end position="140"/>
    </location>
</feature>
<proteinExistence type="predicted"/>
<keyword evidence="3 6" id="KW-0812">Transmembrane</keyword>
<feature type="transmembrane region" description="Helical" evidence="6">
    <location>
        <begin position="61"/>
        <end position="83"/>
    </location>
</feature>
<comment type="caution">
    <text evidence="7">The sequence shown here is derived from an EMBL/GenBank/DDBJ whole genome shotgun (WGS) entry which is preliminary data.</text>
</comment>
<accession>A0A511RHH1</accession>
<dbReference type="InterPro" id="IPR001851">
    <property type="entry name" value="ABC_transp_permease"/>
</dbReference>
<dbReference type="RefSeq" id="WP_147145543.1">
    <property type="nucleotide sequence ID" value="NZ_BJXN01000003.1"/>
</dbReference>
<dbReference type="PANTHER" id="PTHR43370">
    <property type="entry name" value="SUGAR ABC TRANSPORTER INTEGRAL MEMBRANE PROTEIN-RELATED"/>
    <property type="match status" value="1"/>
</dbReference>
<sequence length="286" mass="29667">MEDWIWTTLVRALAFGTPILLAGLGEIYAERSGVVNLGVEGMMAVGALAAFAVAQSSGNPYLGLAAAVLVGALIALPFAVASITLRANQYVAGLALTMLGLGLSGLLGKPYEGAPLAHPLPETGFVVAALVLAAVLWFFLRHTFAGLVLRSAGENPETVDAMGINVYAVRYGAVVFGGAMAGLAGAFLSLAYRPSWADGITSGLGWIAVALAIFAAWHPLKAVGAALLFGALYHLSYRLQAAVSPEFLKAMPYLFVVVVLSLSALRRGPSGAPEALGIPYVRGERR</sequence>
<keyword evidence="4 6" id="KW-1133">Transmembrane helix</keyword>
<gene>
    <name evidence="7" type="ORF">ODE01S_05240</name>
</gene>